<evidence type="ECO:0000256" key="1">
    <source>
        <dbReference type="PROSITE-ProRule" id="PRU00285"/>
    </source>
</evidence>
<gene>
    <name evidence="4" type="ORF">DGD08_09120</name>
</gene>
<comment type="similarity">
    <text evidence="1 2">Belongs to the small heat shock protein (HSP20) family.</text>
</comment>
<feature type="domain" description="SHSP" evidence="3">
    <location>
        <begin position="39"/>
        <end position="153"/>
    </location>
</feature>
<name>A0A3D4V894_9BACT</name>
<organism evidence="4 5">
    <name type="scientific">Gemmatimonas aurantiaca</name>
    <dbReference type="NCBI Taxonomy" id="173480"/>
    <lineage>
        <taxon>Bacteria</taxon>
        <taxon>Pseudomonadati</taxon>
        <taxon>Gemmatimonadota</taxon>
        <taxon>Gemmatimonadia</taxon>
        <taxon>Gemmatimonadales</taxon>
        <taxon>Gemmatimonadaceae</taxon>
        <taxon>Gemmatimonas</taxon>
    </lineage>
</organism>
<dbReference type="Proteomes" id="UP000264071">
    <property type="component" value="Unassembled WGS sequence"/>
</dbReference>
<dbReference type="PANTHER" id="PTHR11527">
    <property type="entry name" value="HEAT-SHOCK PROTEIN 20 FAMILY MEMBER"/>
    <property type="match status" value="1"/>
</dbReference>
<proteinExistence type="inferred from homology"/>
<evidence type="ECO:0000313" key="5">
    <source>
        <dbReference type="Proteomes" id="UP000264071"/>
    </source>
</evidence>
<dbReference type="EMBL" id="DPIY01000009">
    <property type="protein sequence ID" value="HCT57356.1"/>
    <property type="molecule type" value="Genomic_DNA"/>
</dbReference>
<dbReference type="PROSITE" id="PS01031">
    <property type="entry name" value="SHSP"/>
    <property type="match status" value="1"/>
</dbReference>
<evidence type="ECO:0000256" key="2">
    <source>
        <dbReference type="RuleBase" id="RU003616"/>
    </source>
</evidence>
<evidence type="ECO:0000313" key="4">
    <source>
        <dbReference type="EMBL" id="HCT57356.1"/>
    </source>
</evidence>
<sequence>MTYFGYTSSSPFTRHAVRRDLHRFFDQAFQTPTPGAATEEPVAWQPAVEARESVEHFTFELDLPGVNPDTVEVLAAEGTLTVRGTRPARDTVDGERTIIRERSAGRFARTFRLPKSADLQQVSATSALGVLTIQVKKAEPVRPVRVPVNVASTANG</sequence>
<dbReference type="InterPro" id="IPR031107">
    <property type="entry name" value="Small_HSP"/>
</dbReference>
<comment type="caution">
    <text evidence="4">The sequence shown here is derived from an EMBL/GenBank/DDBJ whole genome shotgun (WGS) entry which is preliminary data.</text>
</comment>
<dbReference type="CDD" id="cd06464">
    <property type="entry name" value="ACD_sHsps-like"/>
    <property type="match status" value="1"/>
</dbReference>
<dbReference type="InterPro" id="IPR002068">
    <property type="entry name" value="A-crystallin/Hsp20_dom"/>
</dbReference>
<dbReference type="InterPro" id="IPR008978">
    <property type="entry name" value="HSP20-like_chaperone"/>
</dbReference>
<dbReference type="OMA" id="GTATANW"/>
<dbReference type="AlphaFoldDB" id="A0A3D4V894"/>
<reference evidence="4 5" key="1">
    <citation type="journal article" date="2018" name="Nat. Biotechnol.">
        <title>A standardized bacterial taxonomy based on genome phylogeny substantially revises the tree of life.</title>
        <authorList>
            <person name="Parks D.H."/>
            <person name="Chuvochina M."/>
            <person name="Waite D.W."/>
            <person name="Rinke C."/>
            <person name="Skarshewski A."/>
            <person name="Chaumeil P.A."/>
            <person name="Hugenholtz P."/>
        </authorList>
    </citation>
    <scope>NUCLEOTIDE SEQUENCE [LARGE SCALE GENOMIC DNA]</scope>
    <source>
        <strain evidence="4">UBA8844</strain>
    </source>
</reference>
<dbReference type="SUPFAM" id="SSF49764">
    <property type="entry name" value="HSP20-like chaperones"/>
    <property type="match status" value="1"/>
</dbReference>
<evidence type="ECO:0000259" key="3">
    <source>
        <dbReference type="PROSITE" id="PS01031"/>
    </source>
</evidence>
<accession>A0A3D4V894</accession>
<dbReference type="Gene3D" id="2.60.40.790">
    <property type="match status" value="1"/>
</dbReference>
<dbReference type="Pfam" id="PF00011">
    <property type="entry name" value="HSP20"/>
    <property type="match status" value="1"/>
</dbReference>
<protein>
    <submittedName>
        <fullName evidence="4">Hsp20/alpha crystallin family protein</fullName>
    </submittedName>
</protein>